<dbReference type="GO" id="GO:0005525">
    <property type="term" value="F:GTP binding"/>
    <property type="evidence" value="ECO:0007669"/>
    <property type="project" value="UniProtKB-KW"/>
</dbReference>
<keyword evidence="4" id="KW-0636">Prenylation</keyword>
<dbReference type="CDD" id="cd00154">
    <property type="entry name" value="Rab"/>
    <property type="match status" value="1"/>
</dbReference>
<dbReference type="PROSITE" id="PS51420">
    <property type="entry name" value="RHO"/>
    <property type="match status" value="1"/>
</dbReference>
<sequence length="267" mass="29468">MPMPTMMKPVEKKHSTTMFCDVDYSFTVMLLGDSCTGKTCLLIRFKDNTFMNNNFISTVGIDFRNKLVELDGCKVKLQIWDTAGQERFRSLTASYYRDADALLLVYDVTNRNSFDNIRDWLAQVKEYAKDSVQLVLVGNKMDMSSQRKVHADEGRRLAKAYNIDFMETSAKTGHNVHDVFAELSRRLVRACDPQRRPRPASANGSGGGGRKSAAAAAEADAGVPLKLANNANDDEGGMAEQYQQQQTAWNWSGAAAKVAPGAQCCGG</sequence>
<dbReference type="PRINTS" id="PR00449">
    <property type="entry name" value="RASTRNSFRMNG"/>
</dbReference>
<evidence type="ECO:0000256" key="2">
    <source>
        <dbReference type="ARBA" id="ARBA00022741"/>
    </source>
</evidence>
<evidence type="ECO:0000256" key="5">
    <source>
        <dbReference type="SAM" id="MobiDB-lite"/>
    </source>
</evidence>
<comment type="caution">
    <text evidence="6">The sequence shown here is derived from an EMBL/GenBank/DDBJ whole genome shotgun (WGS) entry which is preliminary data.</text>
</comment>
<evidence type="ECO:0000256" key="1">
    <source>
        <dbReference type="ARBA" id="ARBA00006270"/>
    </source>
</evidence>
<gene>
    <name evidence="6" type="ORF">niasHS_012791</name>
</gene>
<dbReference type="PROSITE" id="PS51421">
    <property type="entry name" value="RAS"/>
    <property type="match status" value="1"/>
</dbReference>
<dbReference type="SMART" id="SM00174">
    <property type="entry name" value="RHO"/>
    <property type="match status" value="1"/>
</dbReference>
<keyword evidence="2" id="KW-0547">Nucleotide-binding</keyword>
<dbReference type="SMART" id="SM00176">
    <property type="entry name" value="RAN"/>
    <property type="match status" value="1"/>
</dbReference>
<dbReference type="InterPro" id="IPR001806">
    <property type="entry name" value="Small_GTPase"/>
</dbReference>
<protein>
    <submittedName>
        <fullName evidence="6">Uncharacterized protein</fullName>
    </submittedName>
</protein>
<evidence type="ECO:0000256" key="4">
    <source>
        <dbReference type="ARBA" id="ARBA00023289"/>
    </source>
</evidence>
<dbReference type="AlphaFoldDB" id="A0ABD2INY5"/>
<comment type="similarity">
    <text evidence="1">Belongs to the small GTPase superfamily. Rab family.</text>
</comment>
<evidence type="ECO:0000313" key="6">
    <source>
        <dbReference type="EMBL" id="KAL3080991.1"/>
    </source>
</evidence>
<dbReference type="InterPro" id="IPR050305">
    <property type="entry name" value="Small_GTPase_Rab"/>
</dbReference>
<evidence type="ECO:0000256" key="3">
    <source>
        <dbReference type="ARBA" id="ARBA00023134"/>
    </source>
</evidence>
<dbReference type="SMART" id="SM00175">
    <property type="entry name" value="RAB"/>
    <property type="match status" value="1"/>
</dbReference>
<dbReference type="InterPro" id="IPR027417">
    <property type="entry name" value="P-loop_NTPase"/>
</dbReference>
<dbReference type="EMBL" id="JBICCN010000280">
    <property type="protein sequence ID" value="KAL3080991.1"/>
    <property type="molecule type" value="Genomic_DNA"/>
</dbReference>
<organism evidence="6 7">
    <name type="scientific">Heterodera schachtii</name>
    <name type="common">Sugarbeet cyst nematode worm</name>
    <name type="synonym">Tylenchus schachtii</name>
    <dbReference type="NCBI Taxonomy" id="97005"/>
    <lineage>
        <taxon>Eukaryota</taxon>
        <taxon>Metazoa</taxon>
        <taxon>Ecdysozoa</taxon>
        <taxon>Nematoda</taxon>
        <taxon>Chromadorea</taxon>
        <taxon>Rhabditida</taxon>
        <taxon>Tylenchina</taxon>
        <taxon>Tylenchomorpha</taxon>
        <taxon>Tylenchoidea</taxon>
        <taxon>Heteroderidae</taxon>
        <taxon>Heteroderinae</taxon>
        <taxon>Heterodera</taxon>
    </lineage>
</organism>
<name>A0ABD2INY5_HETSC</name>
<dbReference type="SMART" id="SM00173">
    <property type="entry name" value="RAS"/>
    <property type="match status" value="1"/>
</dbReference>
<proteinExistence type="inferred from homology"/>
<keyword evidence="7" id="KW-1185">Reference proteome</keyword>
<dbReference type="Proteomes" id="UP001620645">
    <property type="component" value="Unassembled WGS sequence"/>
</dbReference>
<dbReference type="SUPFAM" id="SSF52540">
    <property type="entry name" value="P-loop containing nucleoside triphosphate hydrolases"/>
    <property type="match status" value="1"/>
</dbReference>
<keyword evidence="3" id="KW-0342">GTP-binding</keyword>
<keyword evidence="4" id="KW-0449">Lipoprotein</keyword>
<dbReference type="SMART" id="SM00177">
    <property type="entry name" value="ARF"/>
    <property type="match status" value="1"/>
</dbReference>
<dbReference type="FunFam" id="3.40.50.300:FF:001822">
    <property type="entry name" value="RAB family"/>
    <property type="match status" value="1"/>
</dbReference>
<accession>A0ABD2INY5</accession>
<dbReference type="PANTHER" id="PTHR47980">
    <property type="entry name" value="LD44762P"/>
    <property type="match status" value="1"/>
</dbReference>
<feature type="region of interest" description="Disordered" evidence="5">
    <location>
        <begin position="190"/>
        <end position="217"/>
    </location>
</feature>
<dbReference type="PROSITE" id="PS51417">
    <property type="entry name" value="ARF"/>
    <property type="match status" value="1"/>
</dbReference>
<dbReference type="Pfam" id="PF00071">
    <property type="entry name" value="Ras"/>
    <property type="match status" value="1"/>
</dbReference>
<dbReference type="PROSITE" id="PS51419">
    <property type="entry name" value="RAB"/>
    <property type="match status" value="1"/>
</dbReference>
<reference evidence="6 7" key="1">
    <citation type="submission" date="2024-10" db="EMBL/GenBank/DDBJ databases">
        <authorList>
            <person name="Kim D."/>
        </authorList>
    </citation>
    <scope>NUCLEOTIDE SEQUENCE [LARGE SCALE GENOMIC DNA]</scope>
    <source>
        <strain evidence="6">Taebaek</strain>
    </source>
</reference>
<dbReference type="Gene3D" id="3.40.50.300">
    <property type="entry name" value="P-loop containing nucleotide triphosphate hydrolases"/>
    <property type="match status" value="1"/>
</dbReference>
<evidence type="ECO:0000313" key="7">
    <source>
        <dbReference type="Proteomes" id="UP001620645"/>
    </source>
</evidence>